<reference evidence="1 2" key="1">
    <citation type="journal article" date="2023" name="Plants (Basel)">
        <title>Bridging the Gap: Combining Genomics and Transcriptomics Approaches to Understand Stylosanthes scabra, an Orphan Legume from the Brazilian Caatinga.</title>
        <authorList>
            <person name="Ferreira-Neto J.R.C."/>
            <person name="da Silva M.D."/>
            <person name="Binneck E."/>
            <person name="de Melo N.F."/>
            <person name="da Silva R.H."/>
            <person name="de Melo A.L.T.M."/>
            <person name="Pandolfi V."/>
            <person name="Bustamante F.O."/>
            <person name="Brasileiro-Vidal A.C."/>
            <person name="Benko-Iseppon A.M."/>
        </authorList>
    </citation>
    <scope>NUCLEOTIDE SEQUENCE [LARGE SCALE GENOMIC DNA]</scope>
    <source>
        <tissue evidence="1">Leaves</tissue>
    </source>
</reference>
<dbReference type="PANTHER" id="PTHR31672:SF2">
    <property type="entry name" value="F-BOX DOMAIN-CONTAINING PROTEIN"/>
    <property type="match status" value="1"/>
</dbReference>
<comment type="caution">
    <text evidence="1">The sequence shown here is derived from an EMBL/GenBank/DDBJ whole genome shotgun (WGS) entry which is preliminary data.</text>
</comment>
<dbReference type="Proteomes" id="UP001341840">
    <property type="component" value="Unassembled WGS sequence"/>
</dbReference>
<evidence type="ECO:0008006" key="3">
    <source>
        <dbReference type="Google" id="ProtNLM"/>
    </source>
</evidence>
<accession>A0ABU6ST40</accession>
<dbReference type="PANTHER" id="PTHR31672">
    <property type="entry name" value="BNACNNG10540D PROTEIN"/>
    <property type="match status" value="1"/>
</dbReference>
<sequence>MSDIPPRNLNFPHVGEELLWKILVKAEPNVVAKCKLLNTTWKFKLESSLFLQEHFNEQRNKTRSIIVGLGYPPTDQISNFFLRYDVDRKEQVRFVVPQSIRDYEDRVLIGSDHRILCIRASIGLTNSRILLWNPLTGKDRLLPHDRQRHCCIGWNDDGVIETKIDRLGPKSIMHNGCVHWLDWGGVQHLEATHVGLFDMENMTWYDTEVPERAKTTYHSLIEFNNGVGFISYQNVDINRSIQVWQLI</sequence>
<dbReference type="EMBL" id="JASCZI010061843">
    <property type="protein sequence ID" value="MED6139614.1"/>
    <property type="molecule type" value="Genomic_DNA"/>
</dbReference>
<protein>
    <recommendedName>
        <fullName evidence="3">F-box associated domain-containing protein</fullName>
    </recommendedName>
</protein>
<dbReference type="InterPro" id="IPR050796">
    <property type="entry name" value="SCF_F-box_component"/>
</dbReference>
<name>A0ABU6ST40_9FABA</name>
<keyword evidence="2" id="KW-1185">Reference proteome</keyword>
<evidence type="ECO:0000313" key="1">
    <source>
        <dbReference type="EMBL" id="MED6139614.1"/>
    </source>
</evidence>
<proteinExistence type="predicted"/>
<organism evidence="1 2">
    <name type="scientific">Stylosanthes scabra</name>
    <dbReference type="NCBI Taxonomy" id="79078"/>
    <lineage>
        <taxon>Eukaryota</taxon>
        <taxon>Viridiplantae</taxon>
        <taxon>Streptophyta</taxon>
        <taxon>Embryophyta</taxon>
        <taxon>Tracheophyta</taxon>
        <taxon>Spermatophyta</taxon>
        <taxon>Magnoliopsida</taxon>
        <taxon>eudicotyledons</taxon>
        <taxon>Gunneridae</taxon>
        <taxon>Pentapetalae</taxon>
        <taxon>rosids</taxon>
        <taxon>fabids</taxon>
        <taxon>Fabales</taxon>
        <taxon>Fabaceae</taxon>
        <taxon>Papilionoideae</taxon>
        <taxon>50 kb inversion clade</taxon>
        <taxon>dalbergioids sensu lato</taxon>
        <taxon>Dalbergieae</taxon>
        <taxon>Pterocarpus clade</taxon>
        <taxon>Stylosanthes</taxon>
    </lineage>
</organism>
<gene>
    <name evidence="1" type="ORF">PIB30_085494</name>
</gene>
<evidence type="ECO:0000313" key="2">
    <source>
        <dbReference type="Proteomes" id="UP001341840"/>
    </source>
</evidence>